<feature type="transmembrane region" description="Helical" evidence="5">
    <location>
        <begin position="263"/>
        <end position="282"/>
    </location>
</feature>
<dbReference type="AlphaFoldDB" id="A0A146KEI0"/>
<feature type="transmembrane region" description="Helical" evidence="5">
    <location>
        <begin position="41"/>
        <end position="60"/>
    </location>
</feature>
<evidence type="ECO:0000313" key="7">
    <source>
        <dbReference type="EMBL" id="JAP93841.1"/>
    </source>
</evidence>
<dbReference type="PANTHER" id="PTHR42718">
    <property type="entry name" value="MAJOR FACILITATOR SUPERFAMILY MULTIDRUG TRANSPORTER MFSC"/>
    <property type="match status" value="1"/>
</dbReference>
<feature type="transmembrane region" description="Helical" evidence="5">
    <location>
        <begin position="337"/>
        <end position="357"/>
    </location>
</feature>
<organism evidence="7">
    <name type="scientific">Trepomonas sp. PC1</name>
    <dbReference type="NCBI Taxonomy" id="1076344"/>
    <lineage>
        <taxon>Eukaryota</taxon>
        <taxon>Metamonada</taxon>
        <taxon>Diplomonadida</taxon>
        <taxon>Hexamitidae</taxon>
        <taxon>Hexamitinae</taxon>
        <taxon>Trepomonas</taxon>
    </lineage>
</organism>
<dbReference type="Gene3D" id="1.20.1250.20">
    <property type="entry name" value="MFS general substrate transporter like domains"/>
    <property type="match status" value="2"/>
</dbReference>
<dbReference type="InterPro" id="IPR011701">
    <property type="entry name" value="MFS"/>
</dbReference>
<feature type="transmembrane region" description="Helical" evidence="5">
    <location>
        <begin position="364"/>
        <end position="383"/>
    </location>
</feature>
<dbReference type="EMBL" id="GDID01002765">
    <property type="protein sequence ID" value="JAP93841.1"/>
    <property type="molecule type" value="Transcribed_RNA"/>
</dbReference>
<gene>
    <name evidence="7" type="ORF">TPC1_13712</name>
</gene>
<evidence type="ECO:0000256" key="4">
    <source>
        <dbReference type="ARBA" id="ARBA00023136"/>
    </source>
</evidence>
<feature type="transmembrane region" description="Helical" evidence="5">
    <location>
        <begin position="461"/>
        <end position="484"/>
    </location>
</feature>
<accession>A0A146KEI0</accession>
<feature type="transmembrane region" description="Helical" evidence="5">
    <location>
        <begin position="303"/>
        <end position="325"/>
    </location>
</feature>
<evidence type="ECO:0000256" key="1">
    <source>
        <dbReference type="ARBA" id="ARBA00004141"/>
    </source>
</evidence>
<feature type="transmembrane region" description="Helical" evidence="5">
    <location>
        <begin position="204"/>
        <end position="223"/>
    </location>
</feature>
<feature type="transmembrane region" description="Helical" evidence="5">
    <location>
        <begin position="235"/>
        <end position="257"/>
    </location>
</feature>
<dbReference type="InterPro" id="IPR036259">
    <property type="entry name" value="MFS_trans_sf"/>
</dbReference>
<evidence type="ECO:0000256" key="3">
    <source>
        <dbReference type="ARBA" id="ARBA00022989"/>
    </source>
</evidence>
<protein>
    <submittedName>
        <fullName evidence="7">Major facilitator superfamily protein</fullName>
    </submittedName>
</protein>
<keyword evidence="3 5" id="KW-1133">Transmembrane helix</keyword>
<keyword evidence="4 5" id="KW-0472">Membrane</keyword>
<dbReference type="Pfam" id="PF07690">
    <property type="entry name" value="MFS_1"/>
    <property type="match status" value="1"/>
</dbReference>
<dbReference type="InterPro" id="IPR020846">
    <property type="entry name" value="MFS_dom"/>
</dbReference>
<evidence type="ECO:0000259" key="6">
    <source>
        <dbReference type="PROSITE" id="PS50850"/>
    </source>
</evidence>
<reference evidence="7" key="1">
    <citation type="submission" date="2015-07" db="EMBL/GenBank/DDBJ databases">
        <title>Adaptation to a free-living lifestyle via gene acquisitions in the diplomonad Trepomonas sp. PC1.</title>
        <authorList>
            <person name="Xu F."/>
            <person name="Jerlstrom-Hultqvist J."/>
            <person name="Kolisko M."/>
            <person name="Simpson A.G.B."/>
            <person name="Roger A.J."/>
            <person name="Svard S.G."/>
            <person name="Andersson J.O."/>
        </authorList>
    </citation>
    <scope>NUCLEOTIDE SEQUENCE</scope>
    <source>
        <strain evidence="7">PC1</strain>
    </source>
</reference>
<evidence type="ECO:0000256" key="5">
    <source>
        <dbReference type="SAM" id="Phobius"/>
    </source>
</evidence>
<feature type="domain" description="Major facilitator superfamily (MFS) profile" evidence="6">
    <location>
        <begin position="51"/>
        <end position="492"/>
    </location>
</feature>
<feature type="transmembrane region" description="Helical" evidence="5">
    <location>
        <begin position="389"/>
        <end position="409"/>
    </location>
</feature>
<dbReference type="SUPFAM" id="SSF103473">
    <property type="entry name" value="MFS general substrate transporter"/>
    <property type="match status" value="1"/>
</dbReference>
<feature type="transmembrane region" description="Helical" evidence="5">
    <location>
        <begin position="178"/>
        <end position="198"/>
    </location>
</feature>
<feature type="non-terminal residue" evidence="7">
    <location>
        <position position="1"/>
    </location>
</feature>
<dbReference type="PANTHER" id="PTHR42718:SF35">
    <property type="entry name" value="BLL0718 PROTEIN"/>
    <property type="match status" value="1"/>
</dbReference>
<evidence type="ECO:0000256" key="2">
    <source>
        <dbReference type="ARBA" id="ARBA00022692"/>
    </source>
</evidence>
<proteinExistence type="predicted"/>
<comment type="subcellular location">
    <subcellularLocation>
        <location evidence="1">Membrane</location>
        <topology evidence="1">Multi-pass membrane protein</topology>
    </subcellularLocation>
</comment>
<sequence length="515" mass="57634">QLDPIDEKEPLNKPNIQNNISYEIESQQNKKCDQKRISQKLRIGSGNFFMTIPFLVFHYLSCYFDTIGVNQAQPYIQKYYNISESLTQWSISIYYLAQATCSIPLAKLGDNIGHIKLMMILYAIQTLVQLGSCLIDNFYVFLVFRFIAGAISASTQVSRTAHTRLLAPPGEALKFFQYQLIILQIVQIIVPITNGFLLDVNFKLMFALLTGFSFIAMLTLIPYEDTPQPKQKRKFDLFGSILLLGTVSCFQLTITFATNLNYILAPIMFILSIIFAVLLILVEKSAKDPVLPFQLIKNPVASYVAANTLQFICQAGIGYIFPYFFKYYKKSGKQLGFYSFIVSLGATVDAFVVPIILKRVISKTIIQISSVICLALIALIVFLAANQTLYLICYCMLMIISTVIPFVVLPSILLTVPKEQCGQIAAIPTTSKTIGQTLSSSISALVLQIGMKQFGHSEIEAFTSCVQITHIVFFAMLLVSVGFIQFGTGQNRTDIGKSGFREEKVKEITNNEDLK</sequence>
<dbReference type="GO" id="GO:0022857">
    <property type="term" value="F:transmembrane transporter activity"/>
    <property type="evidence" value="ECO:0007669"/>
    <property type="project" value="InterPro"/>
</dbReference>
<keyword evidence="2 5" id="KW-0812">Transmembrane</keyword>
<dbReference type="PROSITE" id="PS50850">
    <property type="entry name" value="MFS"/>
    <property type="match status" value="1"/>
</dbReference>
<dbReference type="GO" id="GO:0016020">
    <property type="term" value="C:membrane"/>
    <property type="evidence" value="ECO:0007669"/>
    <property type="project" value="UniProtKB-SubCell"/>
</dbReference>
<name>A0A146KEI0_9EUKA</name>